<dbReference type="AlphaFoldDB" id="A0A9P8AMI2"/>
<name>A0A9P8AMI2_9AGAR</name>
<protein>
    <submittedName>
        <fullName evidence="2">Uncharacterized protein</fullName>
    </submittedName>
</protein>
<accession>A0A9P8AMI2</accession>
<dbReference type="GeneID" id="66103685"/>
<dbReference type="Proteomes" id="UP000812287">
    <property type="component" value="Unassembled WGS sequence"/>
</dbReference>
<dbReference type="OrthoDB" id="2984898at2759"/>
<feature type="region of interest" description="Disordered" evidence="1">
    <location>
        <begin position="168"/>
        <end position="191"/>
    </location>
</feature>
<sequence length="232" mass="25692">MHRVRRDLRPSALFPLFHSPNSSEGEYAGHVSLAHCISAFVRDSSQVAGFFYTNTWMLSRTTAGRSTSLISTSPVCACLHTSSPTCSINTSPQLYQKCAYKLGILCIESIRLAECLTFVRKKNEQISWDLLFSRWMNGIQDQIAKIAPALLAITSTCAVNKEARKQLEEASNHTAPNALPSSNNSTPTNMTRPQHHSLIISYPVFLLASATIHGCSFLHCSENQMKRALPHL</sequence>
<evidence type="ECO:0000313" key="3">
    <source>
        <dbReference type="Proteomes" id="UP000812287"/>
    </source>
</evidence>
<dbReference type="RefSeq" id="XP_043034430.1">
    <property type="nucleotide sequence ID" value="XM_043181389.1"/>
</dbReference>
<keyword evidence="3" id="KW-1185">Reference proteome</keyword>
<dbReference type="EMBL" id="MU250565">
    <property type="protein sequence ID" value="KAG7440930.1"/>
    <property type="molecule type" value="Genomic_DNA"/>
</dbReference>
<gene>
    <name evidence="2" type="ORF">BT62DRAFT_558055</name>
</gene>
<feature type="compositionally biased region" description="Polar residues" evidence="1">
    <location>
        <begin position="172"/>
        <end position="191"/>
    </location>
</feature>
<proteinExistence type="predicted"/>
<evidence type="ECO:0000256" key="1">
    <source>
        <dbReference type="SAM" id="MobiDB-lite"/>
    </source>
</evidence>
<reference evidence="2" key="1">
    <citation type="submission" date="2020-11" db="EMBL/GenBank/DDBJ databases">
        <title>Adaptations for nitrogen fixation in a non-lichenized fungal sporocarp promotes dispersal by wood-feeding termites.</title>
        <authorList>
            <consortium name="DOE Joint Genome Institute"/>
            <person name="Koch R.A."/>
            <person name="Yoon G."/>
            <person name="Arayal U."/>
            <person name="Lail K."/>
            <person name="Amirebrahimi M."/>
            <person name="Labutti K."/>
            <person name="Lipzen A."/>
            <person name="Riley R."/>
            <person name="Barry K."/>
            <person name="Henrissat B."/>
            <person name="Grigoriev I.V."/>
            <person name="Herr J.R."/>
            <person name="Aime M.C."/>
        </authorList>
    </citation>
    <scope>NUCLEOTIDE SEQUENCE</scope>
    <source>
        <strain evidence="2">MCA 3950</strain>
    </source>
</reference>
<comment type="caution">
    <text evidence="2">The sequence shown here is derived from an EMBL/GenBank/DDBJ whole genome shotgun (WGS) entry which is preliminary data.</text>
</comment>
<organism evidence="2 3">
    <name type="scientific">Guyanagaster necrorhizus</name>
    <dbReference type="NCBI Taxonomy" id="856835"/>
    <lineage>
        <taxon>Eukaryota</taxon>
        <taxon>Fungi</taxon>
        <taxon>Dikarya</taxon>
        <taxon>Basidiomycota</taxon>
        <taxon>Agaricomycotina</taxon>
        <taxon>Agaricomycetes</taxon>
        <taxon>Agaricomycetidae</taxon>
        <taxon>Agaricales</taxon>
        <taxon>Marasmiineae</taxon>
        <taxon>Physalacriaceae</taxon>
        <taxon>Guyanagaster</taxon>
    </lineage>
</organism>
<evidence type="ECO:0000313" key="2">
    <source>
        <dbReference type="EMBL" id="KAG7440930.1"/>
    </source>
</evidence>